<keyword evidence="4" id="KW-1185">Reference proteome</keyword>
<protein>
    <submittedName>
        <fullName evidence="3">Type 1 fimbrial protein</fullName>
    </submittedName>
</protein>
<sequence length="176" mass="17638">MLNKYAVAFGFVASLVAVPSMALASGNTISFEGEVADETCEVSVNGNDASPVVLLPTVSASQLNAAGQTAGQTTFDIGVSGCTGDADGMTVSTVFVGNQVTSAGNLGNIGTAKNVELQILDTKGTEINFTNGFTGDGDLALGPNETSASYTAQYLATGSAGPGSVTSTLQYAISYQ</sequence>
<evidence type="ECO:0000256" key="1">
    <source>
        <dbReference type="SAM" id="SignalP"/>
    </source>
</evidence>
<dbReference type="InterPro" id="IPR000259">
    <property type="entry name" value="Adhesion_dom_fimbrial"/>
</dbReference>
<name>A0ABX9ASW6_9ENTR</name>
<feature type="signal peptide" evidence="1">
    <location>
        <begin position="1"/>
        <end position="24"/>
    </location>
</feature>
<evidence type="ECO:0000313" key="3">
    <source>
        <dbReference type="EMBL" id="QZN98082.1"/>
    </source>
</evidence>
<dbReference type="PANTHER" id="PTHR33420">
    <property type="entry name" value="FIMBRIAL SUBUNIT ELFA-RELATED"/>
    <property type="match status" value="1"/>
</dbReference>
<evidence type="ECO:0000313" key="4">
    <source>
        <dbReference type="Proteomes" id="UP000825886"/>
    </source>
</evidence>
<accession>A0ABX9ASW6</accession>
<keyword evidence="1" id="KW-0732">Signal</keyword>
<dbReference type="InterPro" id="IPR008966">
    <property type="entry name" value="Adhesion_dom_sf"/>
</dbReference>
<evidence type="ECO:0000259" key="2">
    <source>
        <dbReference type="Pfam" id="PF00419"/>
    </source>
</evidence>
<feature type="chain" id="PRO_5047074473" evidence="1">
    <location>
        <begin position="25"/>
        <end position="176"/>
    </location>
</feature>
<reference evidence="3 4" key="1">
    <citation type="submission" date="2021-08" db="EMBL/GenBank/DDBJ databases">
        <title>Culture and genomic analysis of Symbiopectobacterium purcellii sp. nov. gen. nov., isolated from the leafhopper Empoasca decipiens.</title>
        <authorList>
            <person name="Nadal-Jimenez P."/>
            <person name="Siozios S."/>
            <person name="Halliday N."/>
            <person name="Camara M."/>
            <person name="Hurst G.D.D."/>
        </authorList>
    </citation>
    <scope>NUCLEOTIDE SEQUENCE [LARGE SCALE GENOMIC DNA]</scope>
    <source>
        <strain evidence="3 4">SyEd1</strain>
    </source>
</reference>
<feature type="domain" description="Fimbrial-type adhesion" evidence="2">
    <location>
        <begin position="29"/>
        <end position="176"/>
    </location>
</feature>
<dbReference type="Pfam" id="PF00419">
    <property type="entry name" value="Fimbrial"/>
    <property type="match status" value="1"/>
</dbReference>
<dbReference type="InterPro" id="IPR050263">
    <property type="entry name" value="Bact_Fimbrial_Adh_Pro"/>
</dbReference>
<gene>
    <name evidence="3" type="ORF">K6K13_14215</name>
</gene>
<dbReference type="InterPro" id="IPR036937">
    <property type="entry name" value="Adhesion_dom_fimbrial_sf"/>
</dbReference>
<dbReference type="SUPFAM" id="SSF49401">
    <property type="entry name" value="Bacterial adhesins"/>
    <property type="match status" value="1"/>
</dbReference>
<dbReference type="PANTHER" id="PTHR33420:SF10">
    <property type="entry name" value="FIMBRIAE MAJOR SUBUNIT"/>
    <property type="match status" value="1"/>
</dbReference>
<organism evidence="3 4">
    <name type="scientific">Symbiopectobacterium purcellii</name>
    <dbReference type="NCBI Taxonomy" id="2871826"/>
    <lineage>
        <taxon>Bacteria</taxon>
        <taxon>Pseudomonadati</taxon>
        <taxon>Pseudomonadota</taxon>
        <taxon>Gammaproteobacteria</taxon>
        <taxon>Enterobacterales</taxon>
        <taxon>Enterobacteriaceae</taxon>
    </lineage>
</organism>
<dbReference type="EMBL" id="CP081864">
    <property type="protein sequence ID" value="QZN98082.1"/>
    <property type="molecule type" value="Genomic_DNA"/>
</dbReference>
<dbReference type="Gene3D" id="2.60.40.1090">
    <property type="entry name" value="Fimbrial-type adhesion domain"/>
    <property type="match status" value="1"/>
</dbReference>
<proteinExistence type="predicted"/>
<dbReference type="Proteomes" id="UP000825886">
    <property type="component" value="Chromosome"/>
</dbReference>